<reference evidence="3 4" key="1">
    <citation type="submission" date="2019-08" db="EMBL/GenBank/DDBJ databases">
        <title>Actinomadura sp. nov. CYP1-5 isolated from mountain soil.</title>
        <authorList>
            <person name="Songsumanus A."/>
            <person name="Kuncharoen N."/>
            <person name="Kudo T."/>
            <person name="Yuki M."/>
            <person name="Igarashi Y."/>
            <person name="Tanasupawat S."/>
        </authorList>
    </citation>
    <scope>NUCLEOTIDE SEQUENCE [LARGE SCALE GENOMIC DNA]</scope>
    <source>
        <strain evidence="3 4">GKU157</strain>
    </source>
</reference>
<proteinExistence type="inferred from homology"/>
<sequence>MTTLVTGASGFVGRYAVRELLSAGAEVVALDHAPAAGLPRSPRLSAVQGDVRDLRQLARVAREHRVDRIIHLASLLAPASQDDPYHALEVNVIGTQNLMEVALLCGVTNFAWASSMAVFGHQTQADDNSEEFTESSRHCPDNVYGTTKSYAEGISLAYRERYGLNTVGLRIGLVYGQGKERGEGLFTEHLFDRPARGEDSVVPFGDDVFSWQYVRDVARAFILVNGRDETDQGIYNLPGTVASMRDAVDLVRELRPEVTIGTEPGRLGFPYRFSTTAFEKLAGDEHPLTPLRDGIAETLDRLRDGGGE</sequence>
<organism evidence="3 4">
    <name type="scientific">Actinomadura syzygii</name>
    <dbReference type="NCBI Taxonomy" id="1427538"/>
    <lineage>
        <taxon>Bacteria</taxon>
        <taxon>Bacillati</taxon>
        <taxon>Actinomycetota</taxon>
        <taxon>Actinomycetes</taxon>
        <taxon>Streptosporangiales</taxon>
        <taxon>Thermomonosporaceae</taxon>
        <taxon>Actinomadura</taxon>
    </lineage>
</organism>
<dbReference type="PANTHER" id="PTHR43000">
    <property type="entry name" value="DTDP-D-GLUCOSE 4,6-DEHYDRATASE-RELATED"/>
    <property type="match status" value="1"/>
</dbReference>
<dbReference type="CDD" id="cd08946">
    <property type="entry name" value="SDR_e"/>
    <property type="match status" value="1"/>
</dbReference>
<accession>A0A5D0U5X1</accession>
<name>A0A5D0U5X1_9ACTN</name>
<dbReference type="InterPro" id="IPR001509">
    <property type="entry name" value="Epimerase_deHydtase"/>
</dbReference>
<gene>
    <name evidence="3" type="ORF">FXF65_21690</name>
</gene>
<dbReference type="OrthoDB" id="9801785at2"/>
<evidence type="ECO:0000313" key="4">
    <source>
        <dbReference type="Proteomes" id="UP000322634"/>
    </source>
</evidence>
<evidence type="ECO:0000259" key="2">
    <source>
        <dbReference type="Pfam" id="PF01370"/>
    </source>
</evidence>
<dbReference type="Proteomes" id="UP000322634">
    <property type="component" value="Unassembled WGS sequence"/>
</dbReference>
<keyword evidence="4" id="KW-1185">Reference proteome</keyword>
<dbReference type="Gene3D" id="3.40.50.720">
    <property type="entry name" value="NAD(P)-binding Rossmann-like Domain"/>
    <property type="match status" value="1"/>
</dbReference>
<evidence type="ECO:0000313" key="3">
    <source>
        <dbReference type="EMBL" id="TYC13123.1"/>
    </source>
</evidence>
<dbReference type="SUPFAM" id="SSF51735">
    <property type="entry name" value="NAD(P)-binding Rossmann-fold domains"/>
    <property type="match status" value="1"/>
</dbReference>
<evidence type="ECO:0000256" key="1">
    <source>
        <dbReference type="ARBA" id="ARBA00007637"/>
    </source>
</evidence>
<dbReference type="RefSeq" id="WP_148351817.1">
    <property type="nucleotide sequence ID" value="NZ_JBHSBF010000034.1"/>
</dbReference>
<dbReference type="InterPro" id="IPR036291">
    <property type="entry name" value="NAD(P)-bd_dom_sf"/>
</dbReference>
<dbReference type="AlphaFoldDB" id="A0A5D0U5X1"/>
<dbReference type="Pfam" id="PF01370">
    <property type="entry name" value="Epimerase"/>
    <property type="match status" value="1"/>
</dbReference>
<dbReference type="EMBL" id="VSFF01000008">
    <property type="protein sequence ID" value="TYC13123.1"/>
    <property type="molecule type" value="Genomic_DNA"/>
</dbReference>
<comment type="similarity">
    <text evidence="1">Belongs to the NAD(P)-dependent epimerase/dehydratase family.</text>
</comment>
<comment type="caution">
    <text evidence="3">The sequence shown here is derived from an EMBL/GenBank/DDBJ whole genome shotgun (WGS) entry which is preliminary data.</text>
</comment>
<feature type="domain" description="NAD-dependent epimerase/dehydratase" evidence="2">
    <location>
        <begin position="4"/>
        <end position="236"/>
    </location>
</feature>
<protein>
    <submittedName>
        <fullName evidence="3">NAD(P)-dependent oxidoreductase</fullName>
    </submittedName>
</protein>